<dbReference type="InterPro" id="IPR020471">
    <property type="entry name" value="AKR"/>
</dbReference>
<organism evidence="8 10">
    <name type="scientific">Heyndrickxia ginsengihumi</name>
    <dbReference type="NCBI Taxonomy" id="363870"/>
    <lineage>
        <taxon>Bacteria</taxon>
        <taxon>Bacillati</taxon>
        <taxon>Bacillota</taxon>
        <taxon>Bacilli</taxon>
        <taxon>Bacillales</taxon>
        <taxon>Bacillaceae</taxon>
        <taxon>Heyndrickxia</taxon>
    </lineage>
</organism>
<feature type="site" description="Lowers pKa of active site Tyr" evidence="6">
    <location>
        <position position="79"/>
    </location>
</feature>
<keyword evidence="11" id="KW-1185">Reference proteome</keyword>
<comment type="caution">
    <text evidence="8">The sequence shown here is derived from an EMBL/GenBank/DDBJ whole genome shotgun (WGS) entry which is preliminary data.</text>
</comment>
<evidence type="ECO:0000256" key="4">
    <source>
        <dbReference type="PIRSR" id="PIRSR000097-1"/>
    </source>
</evidence>
<evidence type="ECO:0000313" key="10">
    <source>
        <dbReference type="Proteomes" id="UP000030588"/>
    </source>
</evidence>
<feature type="binding site" evidence="5">
    <location>
        <position position="112"/>
    </location>
    <ligand>
        <name>substrate</name>
    </ligand>
</feature>
<dbReference type="STRING" id="363870.NG54_17610"/>
<evidence type="ECO:0000256" key="5">
    <source>
        <dbReference type="PIRSR" id="PIRSR000097-2"/>
    </source>
</evidence>
<dbReference type="Proteomes" id="UP000030588">
    <property type="component" value="Unassembled WGS sequence"/>
</dbReference>
<protein>
    <submittedName>
        <fullName evidence="9">Aldo/keto reductase</fullName>
    </submittedName>
    <submittedName>
        <fullName evidence="8">Glyoxal reductase</fullName>
    </submittedName>
</protein>
<evidence type="ECO:0000313" key="9">
    <source>
        <dbReference type="EMBL" id="NEY19448.1"/>
    </source>
</evidence>
<dbReference type="PIRSF" id="PIRSF000097">
    <property type="entry name" value="AKR"/>
    <property type="match status" value="1"/>
</dbReference>
<dbReference type="PROSITE" id="PS00063">
    <property type="entry name" value="ALDOKETO_REDUCTASE_3"/>
    <property type="match status" value="1"/>
</dbReference>
<dbReference type="FunFam" id="3.20.20.100:FF:000015">
    <property type="entry name" value="Oxidoreductase, aldo/keto reductase family"/>
    <property type="match status" value="1"/>
</dbReference>
<evidence type="ECO:0000256" key="1">
    <source>
        <dbReference type="ARBA" id="ARBA00007905"/>
    </source>
</evidence>
<dbReference type="GO" id="GO:0016616">
    <property type="term" value="F:oxidoreductase activity, acting on the CH-OH group of donors, NAD or NADP as acceptor"/>
    <property type="evidence" value="ECO:0007669"/>
    <property type="project" value="UniProtKB-ARBA"/>
</dbReference>
<gene>
    <name evidence="9" type="ORF">G4D61_05625</name>
    <name evidence="8" type="ORF">NG54_17610</name>
</gene>
<dbReference type="PANTHER" id="PTHR43827:SF3">
    <property type="entry name" value="NADP-DEPENDENT OXIDOREDUCTASE DOMAIN-CONTAINING PROTEIN"/>
    <property type="match status" value="1"/>
</dbReference>
<dbReference type="SUPFAM" id="SSF51430">
    <property type="entry name" value="NAD(P)-linked oxidoreductase"/>
    <property type="match status" value="1"/>
</dbReference>
<dbReference type="Proteomes" id="UP000476934">
    <property type="component" value="Unassembled WGS sequence"/>
</dbReference>
<dbReference type="RefSeq" id="WP_025730706.1">
    <property type="nucleotide sequence ID" value="NZ_JAAIWK010000006.1"/>
</dbReference>
<reference evidence="9 11" key="3">
    <citation type="submission" date="2020-03" db="EMBL/GenBank/DDBJ databases">
        <title>Bacillus aquiflavi sp. nov., isolated from yellow water of strong flavor Chinese baijiu in Yibin region of China.</title>
        <authorList>
            <person name="Xie J."/>
        </authorList>
    </citation>
    <scope>NUCLEOTIDE SEQUENCE [LARGE SCALE GENOMIC DNA]</scope>
    <source>
        <strain evidence="9 11">Gsoil 114</strain>
    </source>
</reference>
<dbReference type="PRINTS" id="PR00069">
    <property type="entry name" value="ALDKETRDTASE"/>
</dbReference>
<sequence length="276" mass="32428">MVKSFHDKKTLHNGVQIPYVGLGVYKMEDKREAMQSVLYALQSGYRLIDTASFYQNEDSVGEAIKQSSIPREELFITTKVWNDEQGYDSTLKAFERSLKQLNMDYIDLYLIHWPRPDTYLETWKALERLYDEGVVKAIGVSNFKEHHLETLFAHANEKPVINQVELHPYLTQKPLIRFCTEHEIAIEAWSPIARGRLLNHELITQLAEKYEKSPAQIILRWHLQNDVIIIPKSVHESRIEENKDLFAFTLTSEDMKQIDQLNEDHRFGKDPDHFDW</sequence>
<dbReference type="PANTHER" id="PTHR43827">
    <property type="entry name" value="2,5-DIKETO-D-GLUCONIC ACID REDUCTASE"/>
    <property type="match status" value="1"/>
</dbReference>
<proteinExistence type="inferred from homology"/>
<reference evidence="9" key="2">
    <citation type="submission" date="2020-02" db="EMBL/GenBank/DDBJ databases">
        <authorList>
            <person name="Feng H."/>
        </authorList>
    </citation>
    <scope>NUCLEOTIDE SEQUENCE [LARGE SCALE GENOMIC DNA]</scope>
    <source>
        <strain evidence="9">Gsoil 114</strain>
    </source>
</reference>
<dbReference type="OrthoDB" id="9804790at2"/>
<dbReference type="Gene3D" id="3.20.20.100">
    <property type="entry name" value="NADP-dependent oxidoreductase domain"/>
    <property type="match status" value="1"/>
</dbReference>
<evidence type="ECO:0000313" key="8">
    <source>
        <dbReference type="EMBL" id="KHD84121.1"/>
    </source>
</evidence>
<evidence type="ECO:0000256" key="2">
    <source>
        <dbReference type="ARBA" id="ARBA00022857"/>
    </source>
</evidence>
<evidence type="ECO:0000313" key="11">
    <source>
        <dbReference type="Proteomes" id="UP000476934"/>
    </source>
</evidence>
<keyword evidence="3" id="KW-0560">Oxidoreductase</keyword>
<keyword evidence="2" id="KW-0521">NADP</keyword>
<dbReference type="EMBL" id="JAAIWK010000006">
    <property type="protein sequence ID" value="NEY19448.1"/>
    <property type="molecule type" value="Genomic_DNA"/>
</dbReference>
<dbReference type="EMBL" id="JRUN01000099">
    <property type="protein sequence ID" value="KHD84121.1"/>
    <property type="molecule type" value="Genomic_DNA"/>
</dbReference>
<evidence type="ECO:0000256" key="3">
    <source>
        <dbReference type="ARBA" id="ARBA00023002"/>
    </source>
</evidence>
<feature type="domain" description="NADP-dependent oxidoreductase" evidence="7">
    <location>
        <begin position="29"/>
        <end position="263"/>
    </location>
</feature>
<dbReference type="InterPro" id="IPR036812">
    <property type="entry name" value="NAD(P)_OxRdtase_dom_sf"/>
</dbReference>
<reference evidence="8 10" key="1">
    <citation type="submission" date="2014-10" db="EMBL/GenBank/DDBJ databases">
        <title>Draft genome of phytase producing Bacillus ginsengihumi strain M2.11.</title>
        <authorList>
            <person name="Toymentseva A."/>
            <person name="Boulygina E.A."/>
            <person name="Kazakov S.V."/>
            <person name="Kayumov I."/>
            <person name="Suleimanova A.D."/>
            <person name="Mardanova A.M."/>
            <person name="Maria S.N."/>
            <person name="Sergey M.Y."/>
            <person name="Sharipova M.R."/>
        </authorList>
    </citation>
    <scope>NUCLEOTIDE SEQUENCE [LARGE SCALE GENOMIC DNA]</scope>
    <source>
        <strain evidence="8 10">M2.11</strain>
    </source>
</reference>
<evidence type="ECO:0000259" key="7">
    <source>
        <dbReference type="Pfam" id="PF00248"/>
    </source>
</evidence>
<dbReference type="InterPro" id="IPR018170">
    <property type="entry name" value="Aldo/ket_reductase_CS"/>
</dbReference>
<feature type="active site" description="Proton donor" evidence="4">
    <location>
        <position position="54"/>
    </location>
</feature>
<dbReference type="Pfam" id="PF00248">
    <property type="entry name" value="Aldo_ket_red"/>
    <property type="match status" value="1"/>
</dbReference>
<name>A0A0A6V955_9BACI</name>
<comment type="similarity">
    <text evidence="1">Belongs to the aldo/keto reductase family.</text>
</comment>
<dbReference type="AlphaFoldDB" id="A0A0A6V955"/>
<evidence type="ECO:0000256" key="6">
    <source>
        <dbReference type="PIRSR" id="PIRSR000097-3"/>
    </source>
</evidence>
<dbReference type="PROSITE" id="PS00062">
    <property type="entry name" value="ALDOKETO_REDUCTASE_2"/>
    <property type="match status" value="1"/>
</dbReference>
<dbReference type="InterPro" id="IPR023210">
    <property type="entry name" value="NADP_OxRdtase_dom"/>
</dbReference>
<dbReference type="PROSITE" id="PS00798">
    <property type="entry name" value="ALDOKETO_REDUCTASE_1"/>
    <property type="match status" value="1"/>
</dbReference>
<accession>A0A0A6V955</accession>